<dbReference type="Gene3D" id="3.40.630.30">
    <property type="match status" value="1"/>
</dbReference>
<keyword evidence="2" id="KW-0808">Transferase</keyword>
<dbReference type="InterPro" id="IPR051908">
    <property type="entry name" value="Ribosomal_N-acetyltransferase"/>
</dbReference>
<comment type="caution">
    <text evidence="2">The sequence shown here is derived from an EMBL/GenBank/DDBJ whole genome shotgun (WGS) entry which is preliminary data.</text>
</comment>
<dbReference type="PANTHER" id="PTHR43441">
    <property type="entry name" value="RIBOSOMAL-PROTEIN-SERINE ACETYLTRANSFERASE"/>
    <property type="match status" value="1"/>
</dbReference>
<evidence type="ECO:0000259" key="1">
    <source>
        <dbReference type="PROSITE" id="PS51186"/>
    </source>
</evidence>
<organism evidence="2 3">
    <name type="scientific">Kitasatospora griseola</name>
    <name type="common">Streptomyces griseolosporeus</name>
    <dbReference type="NCBI Taxonomy" id="2064"/>
    <lineage>
        <taxon>Bacteria</taxon>
        <taxon>Bacillati</taxon>
        <taxon>Actinomycetota</taxon>
        <taxon>Actinomycetes</taxon>
        <taxon>Kitasatosporales</taxon>
        <taxon>Streptomycetaceae</taxon>
        <taxon>Kitasatospora</taxon>
    </lineage>
</organism>
<dbReference type="SUPFAM" id="SSF55729">
    <property type="entry name" value="Acyl-CoA N-acyltransferases (Nat)"/>
    <property type="match status" value="1"/>
</dbReference>
<gene>
    <name evidence="2" type="ORF">TR51_00725</name>
</gene>
<accession>A0A0D0P6R2</accession>
<sequence>MPRTVPEIAAENGFRLRRWELTDRELLREAATDPYIPLITTVPAPYSDAEADAFVHRKWRRTEIGTGYPFVIEDPAGQAVGNVGLWVGELPLRGCATAGYWVAGGHRGRGVALTGLNAVTAWAFGELSVPRVELYVEPWNTGSLRTAERAGYRRETPVPAHQEVGGEPRDMWRFALP</sequence>
<dbReference type="Pfam" id="PF13302">
    <property type="entry name" value="Acetyltransf_3"/>
    <property type="match status" value="1"/>
</dbReference>
<dbReference type="AlphaFoldDB" id="A0A0D0P6R2"/>
<dbReference type="STRING" id="2064.TR51_00725"/>
<dbReference type="RefSeq" id="WP_043909123.1">
    <property type="nucleotide sequence ID" value="NZ_JXZB01000001.1"/>
</dbReference>
<name>A0A0D0P6R2_KITGR</name>
<dbReference type="EMBL" id="JXZB01000001">
    <property type="protein sequence ID" value="KIQ67206.1"/>
    <property type="molecule type" value="Genomic_DNA"/>
</dbReference>
<dbReference type="PROSITE" id="PS51186">
    <property type="entry name" value="GNAT"/>
    <property type="match status" value="1"/>
</dbReference>
<feature type="domain" description="N-acetyltransferase" evidence="1">
    <location>
        <begin position="14"/>
        <end position="177"/>
    </location>
</feature>
<evidence type="ECO:0000313" key="2">
    <source>
        <dbReference type="EMBL" id="KIQ67206.1"/>
    </source>
</evidence>
<dbReference type="PANTHER" id="PTHR43441:SF10">
    <property type="entry name" value="ACETYLTRANSFERASE"/>
    <property type="match status" value="1"/>
</dbReference>
<keyword evidence="3" id="KW-1185">Reference proteome</keyword>
<dbReference type="GO" id="GO:0008999">
    <property type="term" value="F:protein-N-terminal-alanine acetyltransferase activity"/>
    <property type="evidence" value="ECO:0007669"/>
    <property type="project" value="TreeGrafter"/>
</dbReference>
<dbReference type="InterPro" id="IPR016181">
    <property type="entry name" value="Acyl_CoA_acyltransferase"/>
</dbReference>
<dbReference type="InterPro" id="IPR000182">
    <property type="entry name" value="GNAT_dom"/>
</dbReference>
<evidence type="ECO:0000313" key="3">
    <source>
        <dbReference type="Proteomes" id="UP000032066"/>
    </source>
</evidence>
<protein>
    <submittedName>
        <fullName evidence="2">Acetyltransferase</fullName>
    </submittedName>
</protein>
<dbReference type="GO" id="GO:1990189">
    <property type="term" value="F:protein N-terminal-serine acetyltransferase activity"/>
    <property type="evidence" value="ECO:0007669"/>
    <property type="project" value="TreeGrafter"/>
</dbReference>
<proteinExistence type="predicted"/>
<reference evidence="2 3" key="1">
    <citation type="submission" date="2015-02" db="EMBL/GenBank/DDBJ databases">
        <title>Draft genome sequence of Kitasatospora griseola MF730-N6, a bafilomycin, terpentecin and satosporin producer.</title>
        <authorList>
            <person name="Arens J.C."/>
            <person name="Haltli B."/>
            <person name="Kerr R.G."/>
        </authorList>
    </citation>
    <scope>NUCLEOTIDE SEQUENCE [LARGE SCALE GENOMIC DNA]</scope>
    <source>
        <strain evidence="2 3">MF730-N6</strain>
    </source>
</reference>
<dbReference type="PATRIC" id="fig|2064.6.peg.164"/>
<dbReference type="GO" id="GO:0005737">
    <property type="term" value="C:cytoplasm"/>
    <property type="evidence" value="ECO:0007669"/>
    <property type="project" value="TreeGrafter"/>
</dbReference>
<dbReference type="Proteomes" id="UP000032066">
    <property type="component" value="Unassembled WGS sequence"/>
</dbReference>